<accession>A0A4Q0HXL1</accession>
<name>A0A4Q0HXL1_PSEAZ</name>
<sequence>MTKLSSTKKEKQEKEEAQLFDLALPLLKKIYKEFIIDEAQKDKPDKAIFLLKPPARFGKRKSKSPRVGIEITTADPSGYLSYINERKSDKKIIHAQMDKAIESSIAPDRPLKKVGNRIHHDWIYEGIKGKAKKHDDYVSSGSFDELILLCYSNVISITDKEFYDGLNDWTDYLLSEDNYPFDKVLFLGADNNAIQVYNKVEQRKIAPIPYRYQGEVITTIQVGMIPMGVTWNYKKTVSADPIIEPQITIVDRREAP</sequence>
<gene>
    <name evidence="1" type="ORF">B4O85_15080</name>
</gene>
<comment type="caution">
    <text evidence="1">The sequence shown here is derived from an EMBL/GenBank/DDBJ whole genome shotgun (WGS) entry which is preliminary data.</text>
</comment>
<dbReference type="Proteomes" id="UP000290481">
    <property type="component" value="Unassembled WGS sequence"/>
</dbReference>
<organism evidence="1 2">
    <name type="scientific">Pseudomonas azotoformans</name>
    <dbReference type="NCBI Taxonomy" id="47878"/>
    <lineage>
        <taxon>Bacteria</taxon>
        <taxon>Pseudomonadati</taxon>
        <taxon>Pseudomonadota</taxon>
        <taxon>Gammaproteobacteria</taxon>
        <taxon>Pseudomonadales</taxon>
        <taxon>Pseudomonadaceae</taxon>
        <taxon>Pseudomonas</taxon>
    </lineage>
</organism>
<protein>
    <submittedName>
        <fullName evidence="1">Uncharacterized protein</fullName>
    </submittedName>
</protein>
<reference evidence="1 2" key="1">
    <citation type="submission" date="2017-03" db="EMBL/GenBank/DDBJ databases">
        <title>Pseudomonas azotoformans: Salt tolerant bacteria having multiple plant growth promoting attributes.</title>
        <authorList>
            <person name="Srivastava A.K."/>
            <person name="Sharma A."/>
            <person name="Srivastava A.K."/>
            <person name="Jamali H."/>
            <person name="Yadav J."/>
            <person name="Srivastava R."/>
            <person name="Kashyap P.L."/>
            <person name="Chakdar H."/>
            <person name="Saxena A.K."/>
        </authorList>
    </citation>
    <scope>NUCLEOTIDE SEQUENCE [LARGE SCALE GENOMIC DNA]</scope>
    <source>
        <strain evidence="1 2">SC 14</strain>
    </source>
</reference>
<evidence type="ECO:0000313" key="2">
    <source>
        <dbReference type="Proteomes" id="UP000290481"/>
    </source>
</evidence>
<dbReference type="EMBL" id="MZZJ01000005">
    <property type="protein sequence ID" value="RXE52669.1"/>
    <property type="molecule type" value="Genomic_DNA"/>
</dbReference>
<dbReference type="RefSeq" id="WP_087715994.1">
    <property type="nucleotide sequence ID" value="NZ_MZZJ01000005.1"/>
</dbReference>
<dbReference type="AlphaFoldDB" id="A0A4Q0HXL1"/>
<proteinExistence type="predicted"/>
<evidence type="ECO:0000313" key="1">
    <source>
        <dbReference type="EMBL" id="RXE52669.1"/>
    </source>
</evidence>